<dbReference type="RefSeq" id="WP_376731097.1">
    <property type="nucleotide sequence ID" value="NZ_JAYMRP010000003.1"/>
</dbReference>
<keyword evidence="2" id="KW-0472">Membrane</keyword>
<evidence type="ECO:0000256" key="2">
    <source>
        <dbReference type="SAM" id="Phobius"/>
    </source>
</evidence>
<keyword evidence="4" id="KW-1185">Reference proteome</keyword>
<name>A0ABV5E5I6_9ACTN</name>
<comment type="caution">
    <text evidence="3">The sequence shown here is derived from an EMBL/GenBank/DDBJ whole genome shotgun (WGS) entry which is preliminary data.</text>
</comment>
<feature type="transmembrane region" description="Helical" evidence="2">
    <location>
        <begin position="41"/>
        <end position="61"/>
    </location>
</feature>
<accession>A0ABV5E5I6</accession>
<reference evidence="3 4" key="1">
    <citation type="submission" date="2024-01" db="EMBL/GenBank/DDBJ databases">
        <title>Genome mining of biosynthetic gene clusters to explore secondary metabolites of Streptomyces sp.</title>
        <authorList>
            <person name="Baig A."/>
            <person name="Ajitkumar Shintre N."/>
            <person name="Kumar H."/>
            <person name="Anbarasu A."/>
            <person name="Ramaiah S."/>
        </authorList>
    </citation>
    <scope>NUCLEOTIDE SEQUENCE [LARGE SCALE GENOMIC DNA]</scope>
    <source>
        <strain evidence="3 4">A57</strain>
    </source>
</reference>
<sequence length="198" mass="21716">MSRLARPADRLAAGSRIVGRRLAARAAAWCARARRDDLTGWRAVLGILLRVLLLAFGTYLLARIVRAVPALMWALSAGWTVAAWRAGKTPARPSDDKAPEEPPRHAPDDVRAATVEWIWQRIGDTQGVHLRDLLAHAHAHGMFEDLDVATFRTHLERWGIPVRARVRVRGLGVTVGIHRDDLTPPPSPSPADAPVEAA</sequence>
<protein>
    <submittedName>
        <fullName evidence="3">Uncharacterized protein</fullName>
    </submittedName>
</protein>
<dbReference type="EMBL" id="JAYMRP010000003">
    <property type="protein sequence ID" value="MFB8772115.1"/>
    <property type="molecule type" value="Genomic_DNA"/>
</dbReference>
<proteinExistence type="predicted"/>
<feature type="region of interest" description="Disordered" evidence="1">
    <location>
        <begin position="179"/>
        <end position="198"/>
    </location>
</feature>
<keyword evidence="2" id="KW-0812">Transmembrane</keyword>
<gene>
    <name evidence="3" type="ORF">VSS16_05120</name>
</gene>
<feature type="compositionally biased region" description="Basic and acidic residues" evidence="1">
    <location>
        <begin position="93"/>
        <end position="107"/>
    </location>
</feature>
<evidence type="ECO:0000313" key="3">
    <source>
        <dbReference type="EMBL" id="MFB8772115.1"/>
    </source>
</evidence>
<feature type="region of interest" description="Disordered" evidence="1">
    <location>
        <begin position="88"/>
        <end position="107"/>
    </location>
</feature>
<keyword evidence="2" id="KW-1133">Transmembrane helix</keyword>
<evidence type="ECO:0000313" key="4">
    <source>
        <dbReference type="Proteomes" id="UP001585080"/>
    </source>
</evidence>
<evidence type="ECO:0000256" key="1">
    <source>
        <dbReference type="SAM" id="MobiDB-lite"/>
    </source>
</evidence>
<dbReference type="Proteomes" id="UP001585080">
    <property type="component" value="Unassembled WGS sequence"/>
</dbReference>
<organism evidence="3 4">
    <name type="scientific">Streptomyces broussonetiae</name>
    <dbReference type="NCBI Taxonomy" id="2686304"/>
    <lineage>
        <taxon>Bacteria</taxon>
        <taxon>Bacillati</taxon>
        <taxon>Actinomycetota</taxon>
        <taxon>Actinomycetes</taxon>
        <taxon>Kitasatosporales</taxon>
        <taxon>Streptomycetaceae</taxon>
        <taxon>Streptomyces</taxon>
    </lineage>
</organism>